<evidence type="ECO:0008006" key="6">
    <source>
        <dbReference type="Google" id="ProtNLM"/>
    </source>
</evidence>
<dbReference type="OrthoDB" id="9801773at2"/>
<dbReference type="RefSeq" id="WP_090486033.1">
    <property type="nucleotide sequence ID" value="NZ_FOUO01000011.1"/>
</dbReference>
<evidence type="ECO:0000256" key="1">
    <source>
        <dbReference type="ARBA" id="ARBA00009353"/>
    </source>
</evidence>
<reference evidence="4 5" key="1">
    <citation type="submission" date="2016-10" db="EMBL/GenBank/DDBJ databases">
        <authorList>
            <person name="de Groot N.N."/>
        </authorList>
    </citation>
    <scope>NUCLEOTIDE SEQUENCE [LARGE SCALE GENOMIC DNA]</scope>
    <source>
        <strain evidence="4 5">DSM 4180</strain>
    </source>
</reference>
<dbReference type="PANTHER" id="PTHR11092:SF0">
    <property type="entry name" value="EPIMERASE FAMILY PROTEIN SDR39U1"/>
    <property type="match status" value="1"/>
</dbReference>
<dbReference type="STRING" id="195064.SAMN05421721_11131"/>
<dbReference type="Gene3D" id="3.40.50.720">
    <property type="entry name" value="NAD(P)-binding Rossmann-like Domain"/>
    <property type="match status" value="1"/>
</dbReference>
<comment type="similarity">
    <text evidence="1">Belongs to the NAD(P)-dependent epimerase/dehydratase family. SDR39U1 subfamily.</text>
</comment>
<dbReference type="SUPFAM" id="SSF51735">
    <property type="entry name" value="NAD(P)-binding Rossmann-fold domains"/>
    <property type="match status" value="1"/>
</dbReference>
<feature type="domain" description="DUF1731" evidence="3">
    <location>
        <begin position="255"/>
        <end position="301"/>
    </location>
</feature>
<dbReference type="InterPro" id="IPR001509">
    <property type="entry name" value="Epimerase_deHydtase"/>
</dbReference>
<dbReference type="Proteomes" id="UP000199556">
    <property type="component" value="Unassembled WGS sequence"/>
</dbReference>
<feature type="domain" description="NAD-dependent epimerase/dehydratase" evidence="2">
    <location>
        <begin position="3"/>
        <end position="219"/>
    </location>
</feature>
<dbReference type="InterPro" id="IPR036291">
    <property type="entry name" value="NAD(P)-bd_dom_sf"/>
</dbReference>
<dbReference type="AlphaFoldDB" id="A0A1I4RZE8"/>
<dbReference type="PANTHER" id="PTHR11092">
    <property type="entry name" value="SUGAR NUCLEOTIDE EPIMERASE RELATED"/>
    <property type="match status" value="1"/>
</dbReference>
<dbReference type="Pfam" id="PF01370">
    <property type="entry name" value="Epimerase"/>
    <property type="match status" value="1"/>
</dbReference>
<evidence type="ECO:0000259" key="2">
    <source>
        <dbReference type="Pfam" id="PF01370"/>
    </source>
</evidence>
<evidence type="ECO:0000313" key="4">
    <source>
        <dbReference type="EMBL" id="SFM57686.1"/>
    </source>
</evidence>
<dbReference type="InterPro" id="IPR013549">
    <property type="entry name" value="DUF1731"/>
</dbReference>
<evidence type="ECO:0000313" key="5">
    <source>
        <dbReference type="Proteomes" id="UP000199556"/>
    </source>
</evidence>
<sequence length="304" mass="33245">MRILITGGTGFVGSRLIQRLQPQGHTFVVLTRNAASARRRLGDGKHLEFVPWDTRSPIPPEVLAEVDAAVNLVGESIAARRWTPQQKKRILQSRIEPTRALVEGINRHAPRCRVLVSASAIGYYPVNRPEALDEDTPPAEGFMARICRDWEAEARNVKEGVRLVIPRIGVVLGRGGGVIDRLLPIFKMGLGGPVGNGRQVMSWIHVDDLAGILDRALKDETMQGPYNAVAPHPVSNRDFSRAFGRALGRPALLPVPAFVLRAAMGEMAGIVLDSQDISGHRIQEAGYDFLYPRIEHAMAEIAGG</sequence>
<name>A0A1I4RZE8_ECTMO</name>
<dbReference type="Pfam" id="PF08338">
    <property type="entry name" value="DUF1731"/>
    <property type="match status" value="1"/>
</dbReference>
<dbReference type="InterPro" id="IPR010099">
    <property type="entry name" value="SDR39U1"/>
</dbReference>
<dbReference type="EMBL" id="FOUO01000011">
    <property type="protein sequence ID" value="SFM57686.1"/>
    <property type="molecule type" value="Genomic_DNA"/>
</dbReference>
<proteinExistence type="inferred from homology"/>
<gene>
    <name evidence="4" type="ORF">SAMN05421721_11131</name>
</gene>
<dbReference type="NCBIfam" id="TIGR01777">
    <property type="entry name" value="yfcH"/>
    <property type="match status" value="1"/>
</dbReference>
<organism evidence="4 5">
    <name type="scientific">Ectothiorhodospira mobilis</name>
    <dbReference type="NCBI Taxonomy" id="195064"/>
    <lineage>
        <taxon>Bacteria</taxon>
        <taxon>Pseudomonadati</taxon>
        <taxon>Pseudomonadota</taxon>
        <taxon>Gammaproteobacteria</taxon>
        <taxon>Chromatiales</taxon>
        <taxon>Ectothiorhodospiraceae</taxon>
        <taxon>Ectothiorhodospira</taxon>
    </lineage>
</organism>
<keyword evidence="5" id="KW-1185">Reference proteome</keyword>
<evidence type="ECO:0000259" key="3">
    <source>
        <dbReference type="Pfam" id="PF08338"/>
    </source>
</evidence>
<protein>
    <recommendedName>
        <fullName evidence="6">TIGR01777 family protein</fullName>
    </recommendedName>
</protein>
<accession>A0A1I4RZE8</accession>